<evidence type="ECO:0000256" key="1">
    <source>
        <dbReference type="ARBA" id="ARBA00006019"/>
    </source>
</evidence>
<dbReference type="InterPro" id="IPR036390">
    <property type="entry name" value="WH_DNA-bd_sf"/>
</dbReference>
<dbReference type="Gene3D" id="1.10.10.10">
    <property type="entry name" value="Winged helix-like DNA-binding domain superfamily/Winged helix DNA-binding domain"/>
    <property type="match status" value="1"/>
</dbReference>
<keyword evidence="2" id="KW-1017">Isopeptide bond</keyword>
<evidence type="ECO:0000256" key="2">
    <source>
        <dbReference type="ARBA" id="ARBA00022499"/>
    </source>
</evidence>
<comment type="caution">
    <text evidence="8">The sequence shown here is derived from an EMBL/GenBank/DDBJ whole genome shotgun (WGS) entry which is preliminary data.</text>
</comment>
<protein>
    <recommendedName>
        <fullName evidence="6">Cullin family profile domain-containing protein</fullName>
    </recommendedName>
</protein>
<dbReference type="PROSITE" id="PS50069">
    <property type="entry name" value="CULLIN_2"/>
    <property type="match status" value="1"/>
</dbReference>
<dbReference type="Pfam" id="PF10557">
    <property type="entry name" value="Cullin_Nedd8"/>
    <property type="match status" value="1"/>
</dbReference>
<dbReference type="FunFam" id="1.10.10.10:FF:000014">
    <property type="entry name" value="Cullin 1"/>
    <property type="match status" value="1"/>
</dbReference>
<reference evidence="8" key="1">
    <citation type="submission" date="2021-02" db="EMBL/GenBank/DDBJ databases">
        <authorList>
            <person name="Nowell W R."/>
        </authorList>
    </citation>
    <scope>NUCLEOTIDE SEQUENCE</scope>
</reference>
<dbReference type="InterPro" id="IPR016158">
    <property type="entry name" value="Cullin_homology"/>
</dbReference>
<dbReference type="InterPro" id="IPR019559">
    <property type="entry name" value="Cullin_neddylation_domain"/>
</dbReference>
<gene>
    <name evidence="7" type="ORF">IZO911_LOCUS35007</name>
    <name evidence="8" type="ORF">KXQ929_LOCUS32121</name>
</gene>
<dbReference type="Pfam" id="PF00888">
    <property type="entry name" value="Cullin"/>
    <property type="match status" value="1"/>
</dbReference>
<dbReference type="InterPro" id="IPR036388">
    <property type="entry name" value="WH-like_DNA-bd_sf"/>
</dbReference>
<evidence type="ECO:0000313" key="7">
    <source>
        <dbReference type="EMBL" id="CAF1318448.1"/>
    </source>
</evidence>
<keyword evidence="3" id="KW-0832">Ubl conjugation</keyword>
<dbReference type="FunFam" id="1.20.1310.10:FF:000002">
    <property type="entry name" value="cullin-3 isoform X1"/>
    <property type="match status" value="1"/>
</dbReference>
<sequence length="419" mass="49295">MMDNDIYTKSFEKKFLQTAEDFYCLKEFPVIESNDKMLEYLKLAIEYVDYEISQAKTYLPEEKSTLKTLIILLETIFFPTDIFNIIVEKLQLIVSDENKYQELAALFDSIRKLPKLKNELLKSIETHVYQIAIESITGDLINNPLLYIETIVNIHGKYLKLIQETFVGDQSFVTSFDKGYAKFVNQNLLSKTTGITMTLAEILARYCDTLLRKGSKAVKNDNWNEKLKNIMIIFNYVNNKDVFMKFYQKMLRKRLIDQLSVSDSYEESLISEFKNKCGYEYTSKLEQMIKDIQLSEDLTKQYRTYQKNTHGNEITENFISDKIRLNLNLPFKPNEQKDRNHLVKAAVNERQMIIQAALVRIMKKRRTLTQSLLIQEVIQQLASSFKPDISLIKKYIETLIEKEYFQRDSNDKDTLHYLA</sequence>
<dbReference type="SUPFAM" id="SSF74788">
    <property type="entry name" value="Cullin repeat-like"/>
    <property type="match status" value="1"/>
</dbReference>
<dbReference type="InterPro" id="IPR016159">
    <property type="entry name" value="Cullin_repeat-like_dom_sf"/>
</dbReference>
<evidence type="ECO:0000313" key="9">
    <source>
        <dbReference type="Proteomes" id="UP000663868"/>
    </source>
</evidence>
<dbReference type="Proteomes" id="UP000663860">
    <property type="component" value="Unassembled WGS sequence"/>
</dbReference>
<evidence type="ECO:0000256" key="3">
    <source>
        <dbReference type="ARBA" id="ARBA00022843"/>
    </source>
</evidence>
<dbReference type="SMART" id="SM00182">
    <property type="entry name" value="CULLIN"/>
    <property type="match status" value="1"/>
</dbReference>
<dbReference type="SMART" id="SM00884">
    <property type="entry name" value="Cullin_Nedd8"/>
    <property type="match status" value="1"/>
</dbReference>
<dbReference type="EMBL" id="CAJOBB010003823">
    <property type="protein sequence ID" value="CAF4060679.1"/>
    <property type="molecule type" value="Genomic_DNA"/>
</dbReference>
<evidence type="ECO:0000259" key="6">
    <source>
        <dbReference type="PROSITE" id="PS50069"/>
    </source>
</evidence>
<dbReference type="InterPro" id="IPR036317">
    <property type="entry name" value="Cullin_homology_sf"/>
</dbReference>
<organism evidence="8 9">
    <name type="scientific">Adineta steineri</name>
    <dbReference type="NCBI Taxonomy" id="433720"/>
    <lineage>
        <taxon>Eukaryota</taxon>
        <taxon>Metazoa</taxon>
        <taxon>Spiralia</taxon>
        <taxon>Gnathifera</taxon>
        <taxon>Rotifera</taxon>
        <taxon>Eurotatoria</taxon>
        <taxon>Bdelloidea</taxon>
        <taxon>Adinetida</taxon>
        <taxon>Adinetidae</taxon>
        <taxon>Adineta</taxon>
    </lineage>
</organism>
<feature type="domain" description="Cullin family profile" evidence="6">
    <location>
        <begin position="198"/>
        <end position="330"/>
    </location>
</feature>
<evidence type="ECO:0000313" key="8">
    <source>
        <dbReference type="EMBL" id="CAF4060679.1"/>
    </source>
</evidence>
<dbReference type="AlphaFoldDB" id="A0A819SJT3"/>
<dbReference type="SUPFAM" id="SSF46785">
    <property type="entry name" value="Winged helix' DNA-binding domain"/>
    <property type="match status" value="1"/>
</dbReference>
<name>A0A819SJT3_9BILA</name>
<dbReference type="InterPro" id="IPR001373">
    <property type="entry name" value="Cullin_N"/>
</dbReference>
<evidence type="ECO:0000256" key="5">
    <source>
        <dbReference type="RuleBase" id="RU003829"/>
    </source>
</evidence>
<dbReference type="SUPFAM" id="SSF75632">
    <property type="entry name" value="Cullin homology domain"/>
    <property type="match status" value="1"/>
</dbReference>
<dbReference type="InterPro" id="IPR045093">
    <property type="entry name" value="Cullin"/>
</dbReference>
<dbReference type="GO" id="GO:0031625">
    <property type="term" value="F:ubiquitin protein ligase binding"/>
    <property type="evidence" value="ECO:0007669"/>
    <property type="project" value="InterPro"/>
</dbReference>
<evidence type="ECO:0000256" key="4">
    <source>
        <dbReference type="PROSITE-ProRule" id="PRU00330"/>
    </source>
</evidence>
<proteinExistence type="inferred from homology"/>
<dbReference type="GO" id="GO:0006511">
    <property type="term" value="P:ubiquitin-dependent protein catabolic process"/>
    <property type="evidence" value="ECO:0007669"/>
    <property type="project" value="InterPro"/>
</dbReference>
<dbReference type="EMBL" id="CAJNOE010000720">
    <property type="protein sequence ID" value="CAF1318448.1"/>
    <property type="molecule type" value="Genomic_DNA"/>
</dbReference>
<accession>A0A819SJT3</accession>
<dbReference type="PANTHER" id="PTHR11932">
    <property type="entry name" value="CULLIN"/>
    <property type="match status" value="1"/>
</dbReference>
<comment type="similarity">
    <text evidence="1 4 5">Belongs to the cullin family.</text>
</comment>
<dbReference type="Proteomes" id="UP000663868">
    <property type="component" value="Unassembled WGS sequence"/>
</dbReference>
<dbReference type="Gene3D" id="1.20.1310.10">
    <property type="entry name" value="Cullin Repeats"/>
    <property type="match status" value="3"/>
</dbReference>